<dbReference type="EC" id="6.-.-.-" evidence="2"/>
<evidence type="ECO:0000259" key="3">
    <source>
        <dbReference type="Pfam" id="PF10079"/>
    </source>
</evidence>
<evidence type="ECO:0000256" key="1">
    <source>
        <dbReference type="ARBA" id="ARBA00022598"/>
    </source>
</evidence>
<evidence type="ECO:0000259" key="4">
    <source>
        <dbReference type="Pfam" id="PF24850"/>
    </source>
</evidence>
<organism evidence="5 6">
    <name type="scientific">Paenibacillus abyssi</name>
    <dbReference type="NCBI Taxonomy" id="1340531"/>
    <lineage>
        <taxon>Bacteria</taxon>
        <taxon>Bacillati</taxon>
        <taxon>Bacillota</taxon>
        <taxon>Bacilli</taxon>
        <taxon>Bacillales</taxon>
        <taxon>Paenibacillaceae</taxon>
        <taxon>Paenibacillus</taxon>
    </lineage>
</organism>
<sequence>MNLEPFDLPSGQSLTDAYIHRTDLGIQTLFGYHPTVTNDWRRRAEHLDGTSEQRVNPGMLAEALLAYNRRFDAASRAIDNIQALAQGALSVVGGQQAGLWSGPLMVIHKAISIIQSARYAQEQLGRPVVPIFWIAGEDHDWDEAAHTYIADSEPSLRKLQLSRPGIARTSISRTAIASDSWKSALEELHSVLPDSEAKPELFGRLQVMASRCSTLSEFFADILSWLFKSEGLILMDADDPAIRRLESPMFKRMIEENERLQHAYADAASEVKKLGYPLQVELAGSSANLFWFDQGEGNDGCGDRILLFKNGDTFVDRKGTISLKQEQLLDYAANHPERLSNNVLTRPLMQDYLFPVLAAVLGPGEIAYWSLTGKAFQQFGMEMPIVVPRMSFTIVDRTAQKHMKRYALSFEDIVYRFEERKEEWLAKQEELSLDEEFEHAKQSMMKIYEPLLERMTSVWPGLGPLGQKNIRKITEQIEFMKSRVHDDIRKRHDVSIRQLDRLRLNLYPGGKPQERIINFTYYYNQYGLDWLDALLTATIDLKGGHRILYL</sequence>
<evidence type="ECO:0000313" key="6">
    <source>
        <dbReference type="Proteomes" id="UP000644756"/>
    </source>
</evidence>
<reference evidence="5" key="2">
    <citation type="submission" date="2020-09" db="EMBL/GenBank/DDBJ databases">
        <authorList>
            <person name="Sun Q."/>
            <person name="Zhou Y."/>
        </authorList>
    </citation>
    <scope>NUCLEOTIDE SEQUENCE</scope>
    <source>
        <strain evidence="5">CGMCC 1.12987</strain>
    </source>
</reference>
<dbReference type="HAMAP" id="MF_01867">
    <property type="entry name" value="BshC"/>
    <property type="match status" value="1"/>
</dbReference>
<gene>
    <name evidence="2 5" type="primary">bshC</name>
    <name evidence="5" type="ORF">GCM10010916_28990</name>
</gene>
<dbReference type="AlphaFoldDB" id="A0A917FX45"/>
<comment type="similarity">
    <text evidence="2">Belongs to the BshC family.</text>
</comment>
<reference evidence="5" key="1">
    <citation type="journal article" date="2014" name="Int. J. Syst. Evol. Microbiol.">
        <title>Complete genome sequence of Corynebacterium casei LMG S-19264T (=DSM 44701T), isolated from a smear-ripened cheese.</title>
        <authorList>
            <consortium name="US DOE Joint Genome Institute (JGI-PGF)"/>
            <person name="Walter F."/>
            <person name="Albersmeier A."/>
            <person name="Kalinowski J."/>
            <person name="Ruckert C."/>
        </authorList>
    </citation>
    <scope>NUCLEOTIDE SEQUENCE</scope>
    <source>
        <strain evidence="5">CGMCC 1.12987</strain>
    </source>
</reference>
<protein>
    <recommendedName>
        <fullName evidence="2">Putative cysteine ligase BshC</fullName>
        <ecNumber evidence="2">6.-.-.-</ecNumber>
    </recommendedName>
</protein>
<proteinExistence type="inferred from homology"/>
<name>A0A917FX45_9BACL</name>
<comment type="function">
    <text evidence="2">Involved in bacillithiol (BSH) biosynthesis. May catalyze the last step of the pathway, the addition of cysteine to glucosamine malate (GlcN-Mal) to generate BSH.</text>
</comment>
<dbReference type="InterPro" id="IPR011199">
    <property type="entry name" value="Bacillithiol_biosynth_BshC"/>
</dbReference>
<evidence type="ECO:0000256" key="2">
    <source>
        <dbReference type="HAMAP-Rule" id="MF_01867"/>
    </source>
</evidence>
<dbReference type="Proteomes" id="UP000644756">
    <property type="component" value="Unassembled WGS sequence"/>
</dbReference>
<dbReference type="EMBL" id="BMGR01000009">
    <property type="protein sequence ID" value="GGG10326.1"/>
    <property type="molecule type" value="Genomic_DNA"/>
</dbReference>
<accession>A0A917FX45</accession>
<dbReference type="NCBIfam" id="TIGR03998">
    <property type="entry name" value="thiol_BshC"/>
    <property type="match status" value="1"/>
</dbReference>
<dbReference type="RefSeq" id="WP_188531779.1">
    <property type="nucleotide sequence ID" value="NZ_BMGR01000009.1"/>
</dbReference>
<dbReference type="InterPro" id="IPR055398">
    <property type="entry name" value="Rossmann-like_BshC"/>
</dbReference>
<evidence type="ECO:0000313" key="5">
    <source>
        <dbReference type="EMBL" id="GGG10326.1"/>
    </source>
</evidence>
<comment type="caution">
    <text evidence="5">The sequence shown here is derived from an EMBL/GenBank/DDBJ whole genome shotgun (WGS) entry which is preliminary data.</text>
</comment>
<keyword evidence="1 2" id="KW-0436">Ligase</keyword>
<dbReference type="InterPro" id="IPR055399">
    <property type="entry name" value="CC_BshC"/>
</dbReference>
<feature type="domain" description="Bacillithiol biosynthesis BshC N-terminal Rossmann-like" evidence="3">
    <location>
        <begin position="1"/>
        <end position="390"/>
    </location>
</feature>
<dbReference type="Pfam" id="PF24850">
    <property type="entry name" value="CC_BshC"/>
    <property type="match status" value="1"/>
</dbReference>
<dbReference type="PIRSF" id="PIRSF012535">
    <property type="entry name" value="UCP012535"/>
    <property type="match status" value="1"/>
</dbReference>
<feature type="domain" description="Bacillithiol biosynthesis BshC C-terminal coiled-coil" evidence="4">
    <location>
        <begin position="392"/>
        <end position="550"/>
    </location>
</feature>
<dbReference type="GO" id="GO:0016874">
    <property type="term" value="F:ligase activity"/>
    <property type="evidence" value="ECO:0007669"/>
    <property type="project" value="UniProtKB-UniRule"/>
</dbReference>
<dbReference type="Pfam" id="PF10079">
    <property type="entry name" value="Rossmann-like_BshC"/>
    <property type="match status" value="1"/>
</dbReference>
<keyword evidence="6" id="KW-1185">Reference proteome</keyword>